<comment type="cofactor">
    <cofactor evidence="2">
        <name>Mg(2+)</name>
        <dbReference type="ChEBI" id="CHEBI:18420"/>
    </cofactor>
</comment>
<keyword evidence="4" id="KW-0548">Nucleotidyltransferase</keyword>
<evidence type="ECO:0000256" key="5">
    <source>
        <dbReference type="ARBA" id="ARBA00038047"/>
    </source>
</evidence>
<keyword evidence="3" id="KW-0808">Transferase</keyword>
<comment type="similarity">
    <text evidence="5">Belongs to the USP family.</text>
</comment>
<dbReference type="PANTHER" id="PTHR11952">
    <property type="entry name" value="UDP- GLUCOSE PYROPHOSPHORYLASE"/>
    <property type="match status" value="1"/>
</dbReference>
<name>A0A383VCH5_TETOB</name>
<dbReference type="InterPro" id="IPR039741">
    <property type="entry name" value="UDP-sugar_pyrophosphorylase"/>
</dbReference>
<dbReference type="GO" id="GO:0051748">
    <property type="term" value="F:UTP-monosaccharide-1-phosphate uridylyltransferase activity"/>
    <property type="evidence" value="ECO:0007669"/>
    <property type="project" value="UniProtKB-EC"/>
</dbReference>
<keyword evidence="9" id="KW-0732">Signal</keyword>
<dbReference type="InterPro" id="IPR002618">
    <property type="entry name" value="UDPGP_fam"/>
</dbReference>
<evidence type="ECO:0000313" key="11">
    <source>
        <dbReference type="Proteomes" id="UP000256970"/>
    </source>
</evidence>
<dbReference type="Proteomes" id="UP000256970">
    <property type="component" value="Unassembled WGS sequence"/>
</dbReference>
<dbReference type="Pfam" id="PF01704">
    <property type="entry name" value="UDPGP"/>
    <property type="match status" value="1"/>
</dbReference>
<sequence>MAIRVLKLVAGVGVAAAAGAGAAVAIRKTKKGAGDAAGHQQRSIKMQPLSDDAAEPAAPGTPEPPVRDAEAAPAAAAAVQQEPAAAAAASADPVADALKGNEKLFSEQELAIIRMLVEEGQAHLFAAWPAPGEADADKRRLLQQLVLLDANYHGGLAAYIHNAKQLLADSKEGRNAFDGYTPSVPEGERLDFGSGRFLQLEGQGLEAAGKAAFVLVAGGLGERLGYQGIKVALPCESASGRCFLQLYIESILALQDASGAAAEGRRLPLAIMTSDDTHGRTEALLKKHSNFGMEEGQVVLIKQEKVPCLIDNDAHLALDPSDAYAVQTKPHGHGDVHGLLHRSGLTQQWQQQGLQWVCFFQDTNALVFRALLAALGLSAANDYDMNSLAVPRKAKEAIGAITRLTKADGSGAMTVNVEYNQLDPLLRSTINKDGDVNDESGWSPFPGNINQLVLKLSSYVPQLAATGGNISEFVNPKYKDATKTAFKSSTRLECMMQDYPKALPVDTKVGFTVVNQVWATYSPVKNSPADARAKAAEGNPTHSATTGEMDIYKANCEALMLMAGADVGSPQEGMYIGIPVEEWPRVVLSPSFAPCLAAVKDKVAQGSLLLAPRQDKVAQGSLLLAPKSVLLLEGRDISVKNLRVDGALVVRAVPGAKVVLDGLTVSNQGWSWTPIEKVDSPTLEEAIRGFRVIRNETLELVFDQPGDYIVPQPAAAAAAADEAPAAEVPGDEAAAAATAAAAAVTAKTFEAVLAGGQA</sequence>
<evidence type="ECO:0000256" key="9">
    <source>
        <dbReference type="SAM" id="SignalP"/>
    </source>
</evidence>
<evidence type="ECO:0000256" key="7">
    <source>
        <dbReference type="ARBA" id="ARBA00048259"/>
    </source>
</evidence>
<evidence type="ECO:0000256" key="4">
    <source>
        <dbReference type="ARBA" id="ARBA00022695"/>
    </source>
</evidence>
<dbReference type="GO" id="GO:0006048">
    <property type="term" value="P:UDP-N-acetylglucosamine biosynthetic process"/>
    <property type="evidence" value="ECO:0007669"/>
    <property type="project" value="TreeGrafter"/>
</dbReference>
<evidence type="ECO:0000256" key="3">
    <source>
        <dbReference type="ARBA" id="ARBA00022679"/>
    </source>
</evidence>
<feature type="region of interest" description="Disordered" evidence="8">
    <location>
        <begin position="32"/>
        <end position="78"/>
    </location>
</feature>
<dbReference type="SUPFAM" id="SSF53448">
    <property type="entry name" value="Nucleotide-diphospho-sugar transferases"/>
    <property type="match status" value="1"/>
</dbReference>
<evidence type="ECO:0000256" key="8">
    <source>
        <dbReference type="SAM" id="MobiDB-lite"/>
    </source>
</evidence>
<feature type="signal peptide" evidence="9">
    <location>
        <begin position="1"/>
        <end position="17"/>
    </location>
</feature>
<dbReference type="PANTHER" id="PTHR11952:SF9">
    <property type="entry name" value="UDP-SUGAR PYROPHOSPHORYLASE"/>
    <property type="match status" value="1"/>
</dbReference>
<feature type="chain" id="PRO_5016690097" description="UTP-monosaccharide-1-phosphate uridylyltransferase" evidence="9">
    <location>
        <begin position="18"/>
        <end position="758"/>
    </location>
</feature>
<gene>
    <name evidence="10" type="ORF">BQ4739_LOCUS3238</name>
</gene>
<dbReference type="Gene3D" id="2.160.10.30">
    <property type="match status" value="1"/>
</dbReference>
<dbReference type="Gene3D" id="3.90.550.10">
    <property type="entry name" value="Spore Coat Polysaccharide Biosynthesis Protein SpsA, Chain A"/>
    <property type="match status" value="1"/>
</dbReference>
<proteinExistence type="inferred from homology"/>
<organism evidence="10 11">
    <name type="scientific">Tetradesmus obliquus</name>
    <name type="common">Green alga</name>
    <name type="synonym">Acutodesmus obliquus</name>
    <dbReference type="NCBI Taxonomy" id="3088"/>
    <lineage>
        <taxon>Eukaryota</taxon>
        <taxon>Viridiplantae</taxon>
        <taxon>Chlorophyta</taxon>
        <taxon>core chlorophytes</taxon>
        <taxon>Chlorophyceae</taxon>
        <taxon>CS clade</taxon>
        <taxon>Sphaeropleales</taxon>
        <taxon>Scenedesmaceae</taxon>
        <taxon>Tetradesmus</taxon>
    </lineage>
</organism>
<evidence type="ECO:0000256" key="1">
    <source>
        <dbReference type="ARBA" id="ARBA00001936"/>
    </source>
</evidence>
<reference evidence="10 11" key="1">
    <citation type="submission" date="2016-10" db="EMBL/GenBank/DDBJ databases">
        <authorList>
            <person name="Cai Z."/>
        </authorList>
    </citation>
    <scope>NUCLEOTIDE SEQUENCE [LARGE SCALE GENOMIC DNA]</scope>
</reference>
<keyword evidence="11" id="KW-1185">Reference proteome</keyword>
<comment type="cofactor">
    <cofactor evidence="1">
        <name>Mn(2+)</name>
        <dbReference type="ChEBI" id="CHEBI:29035"/>
    </cofactor>
</comment>
<dbReference type="EC" id="2.7.7.64" evidence="6"/>
<dbReference type="InterPro" id="IPR029044">
    <property type="entry name" value="Nucleotide-diphossugar_trans"/>
</dbReference>
<evidence type="ECO:0000256" key="2">
    <source>
        <dbReference type="ARBA" id="ARBA00001946"/>
    </source>
</evidence>
<protein>
    <recommendedName>
        <fullName evidence="6">UTP-monosaccharide-1-phosphate uridylyltransferase</fullName>
        <ecNumber evidence="6">2.7.7.64</ecNumber>
    </recommendedName>
</protein>
<dbReference type="STRING" id="3088.A0A383VCH5"/>
<comment type="catalytic activity">
    <reaction evidence="7">
        <text>a monosaccharide 1-phosphate + UTP + H(+) = a UDP-monosaccharide + diphosphate</text>
        <dbReference type="Rhea" id="RHEA:13205"/>
        <dbReference type="ChEBI" id="CHEBI:15378"/>
        <dbReference type="ChEBI" id="CHEBI:33019"/>
        <dbReference type="ChEBI" id="CHEBI:46398"/>
        <dbReference type="ChEBI" id="CHEBI:140358"/>
        <dbReference type="ChEBI" id="CHEBI:140359"/>
        <dbReference type="EC" id="2.7.7.64"/>
    </reaction>
</comment>
<dbReference type="GO" id="GO:0003977">
    <property type="term" value="F:UDP-N-acetylglucosamine diphosphorylase activity"/>
    <property type="evidence" value="ECO:0007669"/>
    <property type="project" value="TreeGrafter"/>
</dbReference>
<evidence type="ECO:0000313" key="10">
    <source>
        <dbReference type="EMBL" id="SZX62640.1"/>
    </source>
</evidence>
<accession>A0A383VCH5</accession>
<dbReference type="FunFam" id="2.160.10.30:FF:000001">
    <property type="entry name" value="UDP-sugar pyrophosphorylase"/>
    <property type="match status" value="1"/>
</dbReference>
<dbReference type="FunFam" id="3.90.550.10:FF:000091">
    <property type="entry name" value="UDP-sugar pyrophosphorylase"/>
    <property type="match status" value="1"/>
</dbReference>
<dbReference type="EMBL" id="FNXT01000251">
    <property type="protein sequence ID" value="SZX62640.1"/>
    <property type="molecule type" value="Genomic_DNA"/>
</dbReference>
<evidence type="ECO:0000256" key="6">
    <source>
        <dbReference type="ARBA" id="ARBA00039080"/>
    </source>
</evidence>
<dbReference type="AlphaFoldDB" id="A0A383VCH5"/>